<dbReference type="SMART" id="SM00342">
    <property type="entry name" value="HTH_ARAC"/>
    <property type="match status" value="1"/>
</dbReference>
<sequence>MSSHRVVALLPQRIAPFELGTVTEVFGLERPELDVPWWYELTLCTEHPGVIPATTGGFSFVVDHGLEALVGADTIIVPGWSGEPSTAVLEAVRASDARVVSICSGVFLLAAAGLLAGREAATHWRYAETLAARHPELTVNADVLYVDGEDVLTSAGSAAGIDLCLHLVRRDHGSAVANAVARRLVIPPHRDGGQAQLIDLPMPAHPEDDPIARAMEWALERLHEPLDLATLAAHTHMSVRTFTRRFQRATGTTPGRWLIEQRVRASLALLESSDEPVETVAARVGFATAATYRHHFAAIMRTTPTAYRRAFYAAAA</sequence>
<dbReference type="PANTHER" id="PTHR43130:SF3">
    <property type="entry name" value="HTH-TYPE TRANSCRIPTIONAL REGULATOR RV1931C"/>
    <property type="match status" value="1"/>
</dbReference>
<dbReference type="Pfam" id="PF12833">
    <property type="entry name" value="HTH_18"/>
    <property type="match status" value="1"/>
</dbReference>
<keyword evidence="6" id="KW-1185">Reference proteome</keyword>
<dbReference type="InterPro" id="IPR029062">
    <property type="entry name" value="Class_I_gatase-like"/>
</dbReference>
<accession>A0A660KWV2</accession>
<evidence type="ECO:0000313" key="5">
    <source>
        <dbReference type="EMBL" id="RKQ84932.1"/>
    </source>
</evidence>
<keyword evidence="1" id="KW-0805">Transcription regulation</keyword>
<evidence type="ECO:0000313" key="6">
    <source>
        <dbReference type="Proteomes" id="UP000278962"/>
    </source>
</evidence>
<dbReference type="CDD" id="cd03137">
    <property type="entry name" value="GATase1_AraC_1"/>
    <property type="match status" value="1"/>
</dbReference>
<dbReference type="GO" id="GO:0043565">
    <property type="term" value="F:sequence-specific DNA binding"/>
    <property type="evidence" value="ECO:0007669"/>
    <property type="project" value="InterPro"/>
</dbReference>
<dbReference type="SUPFAM" id="SSF52317">
    <property type="entry name" value="Class I glutamine amidotransferase-like"/>
    <property type="match status" value="1"/>
</dbReference>
<reference evidence="5 6" key="1">
    <citation type="submission" date="2018-10" db="EMBL/GenBank/DDBJ databases">
        <title>Genomic Encyclopedia of Archaeal and Bacterial Type Strains, Phase II (KMG-II): from individual species to whole genera.</title>
        <authorList>
            <person name="Goeker M."/>
        </authorList>
    </citation>
    <scope>NUCLEOTIDE SEQUENCE [LARGE SCALE GENOMIC DNA]</scope>
    <source>
        <strain evidence="5 6">DSM 14954</strain>
    </source>
</reference>
<evidence type="ECO:0000256" key="1">
    <source>
        <dbReference type="ARBA" id="ARBA00023015"/>
    </source>
</evidence>
<dbReference type="InterPro" id="IPR018060">
    <property type="entry name" value="HTH_AraC"/>
</dbReference>
<name>A0A660KWV2_9ACTN</name>
<dbReference type="Proteomes" id="UP000278962">
    <property type="component" value="Unassembled WGS sequence"/>
</dbReference>
<dbReference type="OrthoDB" id="3194870at2"/>
<dbReference type="AlphaFoldDB" id="A0A660KWV2"/>
<evidence type="ECO:0000256" key="3">
    <source>
        <dbReference type="ARBA" id="ARBA00023163"/>
    </source>
</evidence>
<dbReference type="SUPFAM" id="SSF46689">
    <property type="entry name" value="Homeodomain-like"/>
    <property type="match status" value="2"/>
</dbReference>
<keyword evidence="2" id="KW-0238">DNA-binding</keyword>
<protein>
    <submittedName>
        <fullName evidence="5">AraC family transcriptional activator FtrA</fullName>
    </submittedName>
</protein>
<dbReference type="Gene3D" id="3.40.50.880">
    <property type="match status" value="1"/>
</dbReference>
<dbReference type="RefSeq" id="WP_121258451.1">
    <property type="nucleotide sequence ID" value="NZ_RBIL01000003.1"/>
</dbReference>
<dbReference type="PROSITE" id="PS00041">
    <property type="entry name" value="HTH_ARAC_FAMILY_1"/>
    <property type="match status" value="1"/>
</dbReference>
<proteinExistence type="predicted"/>
<keyword evidence="3" id="KW-0804">Transcription</keyword>
<feature type="domain" description="HTH araC/xylS-type" evidence="4">
    <location>
        <begin position="212"/>
        <end position="310"/>
    </location>
</feature>
<dbReference type="InterPro" id="IPR052158">
    <property type="entry name" value="INH-QAR"/>
</dbReference>
<dbReference type="InterPro" id="IPR009057">
    <property type="entry name" value="Homeodomain-like_sf"/>
</dbReference>
<dbReference type="PROSITE" id="PS01124">
    <property type="entry name" value="HTH_ARAC_FAMILY_2"/>
    <property type="match status" value="1"/>
</dbReference>
<dbReference type="EMBL" id="RBIL01000003">
    <property type="protein sequence ID" value="RKQ84932.1"/>
    <property type="molecule type" value="Genomic_DNA"/>
</dbReference>
<dbReference type="PANTHER" id="PTHR43130">
    <property type="entry name" value="ARAC-FAMILY TRANSCRIPTIONAL REGULATOR"/>
    <property type="match status" value="1"/>
</dbReference>
<comment type="caution">
    <text evidence="5">The sequence shown here is derived from an EMBL/GenBank/DDBJ whole genome shotgun (WGS) entry which is preliminary data.</text>
</comment>
<dbReference type="GO" id="GO:0003700">
    <property type="term" value="F:DNA-binding transcription factor activity"/>
    <property type="evidence" value="ECO:0007669"/>
    <property type="project" value="InterPro"/>
</dbReference>
<organism evidence="5 6">
    <name type="scientific">Solirubrobacter pauli</name>
    <dbReference type="NCBI Taxonomy" id="166793"/>
    <lineage>
        <taxon>Bacteria</taxon>
        <taxon>Bacillati</taxon>
        <taxon>Actinomycetota</taxon>
        <taxon>Thermoleophilia</taxon>
        <taxon>Solirubrobacterales</taxon>
        <taxon>Solirubrobacteraceae</taxon>
        <taxon>Solirubrobacter</taxon>
    </lineage>
</organism>
<dbReference type="Pfam" id="PF01965">
    <property type="entry name" value="DJ-1_PfpI"/>
    <property type="match status" value="1"/>
</dbReference>
<evidence type="ECO:0000259" key="4">
    <source>
        <dbReference type="PROSITE" id="PS01124"/>
    </source>
</evidence>
<dbReference type="InterPro" id="IPR018062">
    <property type="entry name" value="HTH_AraC-typ_CS"/>
</dbReference>
<gene>
    <name evidence="5" type="ORF">C8N24_6563</name>
</gene>
<dbReference type="InterPro" id="IPR002818">
    <property type="entry name" value="DJ-1/PfpI"/>
</dbReference>
<evidence type="ECO:0000256" key="2">
    <source>
        <dbReference type="ARBA" id="ARBA00023125"/>
    </source>
</evidence>
<dbReference type="Gene3D" id="1.10.10.60">
    <property type="entry name" value="Homeodomain-like"/>
    <property type="match status" value="1"/>
</dbReference>